<evidence type="ECO:0000313" key="2">
    <source>
        <dbReference type="EMBL" id="SHE96916.1"/>
    </source>
</evidence>
<organism evidence="2 3">
    <name type="scientific">Kaistia soli DSM 19436</name>
    <dbReference type="NCBI Taxonomy" id="1122133"/>
    <lineage>
        <taxon>Bacteria</taxon>
        <taxon>Pseudomonadati</taxon>
        <taxon>Pseudomonadota</taxon>
        <taxon>Alphaproteobacteria</taxon>
        <taxon>Hyphomicrobiales</taxon>
        <taxon>Kaistiaceae</taxon>
        <taxon>Kaistia</taxon>
    </lineage>
</organism>
<sequence>MSVYLLALLIGVVAGLRAMTAPAAVSWGAYLGWIAVSGSWAAFMGHWIAVLVFTLLALVELVTDQLPSTPSRKVPMQFGARIVSGAFCGAVIGTAGGMLVGGLIAGAIGAVIGTLGGADVRGRLARAFGKDLPAALIEDAVAIVAAFLIVSAVA</sequence>
<dbReference type="AlphaFoldDB" id="A0A1M4XUA2"/>
<dbReference type="OrthoDB" id="9812409at2"/>
<feature type="transmembrane region" description="Helical" evidence="1">
    <location>
        <begin position="82"/>
        <end position="112"/>
    </location>
</feature>
<dbReference type="EMBL" id="FQUP01000001">
    <property type="protein sequence ID" value="SHE96916.1"/>
    <property type="molecule type" value="Genomic_DNA"/>
</dbReference>
<name>A0A1M4XUA2_9HYPH</name>
<dbReference type="Proteomes" id="UP000184485">
    <property type="component" value="Unassembled WGS sequence"/>
</dbReference>
<protein>
    <submittedName>
        <fullName evidence="2">Uncharacterized membrane protein</fullName>
    </submittedName>
</protein>
<keyword evidence="1" id="KW-1133">Transmembrane helix</keyword>
<feature type="transmembrane region" description="Helical" evidence="1">
    <location>
        <begin position="132"/>
        <end position="153"/>
    </location>
</feature>
<evidence type="ECO:0000313" key="3">
    <source>
        <dbReference type="Proteomes" id="UP000184485"/>
    </source>
</evidence>
<feature type="transmembrane region" description="Helical" evidence="1">
    <location>
        <begin position="44"/>
        <end position="62"/>
    </location>
</feature>
<keyword evidence="1" id="KW-0812">Transmembrane</keyword>
<accession>A0A1M4XUA2</accession>
<evidence type="ECO:0000256" key="1">
    <source>
        <dbReference type="SAM" id="Phobius"/>
    </source>
</evidence>
<keyword evidence="3" id="KW-1185">Reference proteome</keyword>
<reference evidence="2 3" key="1">
    <citation type="submission" date="2016-11" db="EMBL/GenBank/DDBJ databases">
        <authorList>
            <person name="Jaros S."/>
            <person name="Januszkiewicz K."/>
            <person name="Wedrychowicz H."/>
        </authorList>
    </citation>
    <scope>NUCLEOTIDE SEQUENCE [LARGE SCALE GENOMIC DNA]</scope>
    <source>
        <strain evidence="2 3">DSM 19436</strain>
    </source>
</reference>
<dbReference type="STRING" id="1122133.SAMN02745157_1339"/>
<dbReference type="RefSeq" id="WP_073051901.1">
    <property type="nucleotide sequence ID" value="NZ_FQUP01000001.1"/>
</dbReference>
<keyword evidence="1" id="KW-0472">Membrane</keyword>
<gene>
    <name evidence="2" type="ORF">SAMN02745157_1339</name>
</gene>
<proteinExistence type="predicted"/>